<name>A0A644VD74_9ZZZZ</name>
<gene>
    <name evidence="1" type="ORF">SDC9_35273</name>
</gene>
<proteinExistence type="predicted"/>
<evidence type="ECO:0000313" key="1">
    <source>
        <dbReference type="EMBL" id="MPL89240.1"/>
    </source>
</evidence>
<dbReference type="EMBL" id="VSSQ01000275">
    <property type="protein sequence ID" value="MPL89240.1"/>
    <property type="molecule type" value="Genomic_DNA"/>
</dbReference>
<protein>
    <submittedName>
        <fullName evidence="1">Uncharacterized protein</fullName>
    </submittedName>
</protein>
<organism evidence="1">
    <name type="scientific">bioreactor metagenome</name>
    <dbReference type="NCBI Taxonomy" id="1076179"/>
    <lineage>
        <taxon>unclassified sequences</taxon>
        <taxon>metagenomes</taxon>
        <taxon>ecological metagenomes</taxon>
    </lineage>
</organism>
<comment type="caution">
    <text evidence="1">The sequence shown here is derived from an EMBL/GenBank/DDBJ whole genome shotgun (WGS) entry which is preliminary data.</text>
</comment>
<dbReference type="InterPro" id="IPR012295">
    <property type="entry name" value="TBP_dom_sf"/>
</dbReference>
<accession>A0A644VD74</accession>
<dbReference type="AlphaFoldDB" id="A0A644VD74"/>
<sequence length="57" mass="6661">MTLLLSSDKFTEFREYLEKNGYTFEERPYQQFLAKKAGIVTNLYSNGKMSLVMLISD</sequence>
<reference evidence="1" key="1">
    <citation type="submission" date="2019-08" db="EMBL/GenBank/DDBJ databases">
        <authorList>
            <person name="Kucharzyk K."/>
            <person name="Murdoch R.W."/>
            <person name="Higgins S."/>
            <person name="Loffler F."/>
        </authorList>
    </citation>
    <scope>NUCLEOTIDE SEQUENCE</scope>
</reference>
<dbReference type="Gene3D" id="3.30.310.10">
    <property type="entry name" value="TATA-Binding Protein"/>
    <property type="match status" value="1"/>
</dbReference>